<dbReference type="InterPro" id="IPR006685">
    <property type="entry name" value="MscS_channel_2nd"/>
</dbReference>
<keyword evidence="8" id="KW-1185">Reference proteome</keyword>
<proteinExistence type="predicted"/>
<protein>
    <submittedName>
        <fullName evidence="7">Mechanosensitive ion channel domain-containing protein</fullName>
    </submittedName>
</protein>
<dbReference type="Pfam" id="PF00924">
    <property type="entry name" value="MS_channel_2nd"/>
    <property type="match status" value="1"/>
</dbReference>
<dbReference type="EMBL" id="JBDJNQ010000014">
    <property type="protein sequence ID" value="MEN5380147.1"/>
    <property type="molecule type" value="Genomic_DNA"/>
</dbReference>
<evidence type="ECO:0000313" key="7">
    <source>
        <dbReference type="EMBL" id="MEN5380147.1"/>
    </source>
</evidence>
<dbReference type="PANTHER" id="PTHR30414">
    <property type="entry name" value="MINICONDUCTANCE MECHANOSENSITIVE CHANNEL YBDG"/>
    <property type="match status" value="1"/>
</dbReference>
<dbReference type="Proteomes" id="UP001409291">
    <property type="component" value="Unassembled WGS sequence"/>
</dbReference>
<feature type="transmembrane region" description="Helical" evidence="5">
    <location>
        <begin position="154"/>
        <end position="171"/>
    </location>
</feature>
<evidence type="ECO:0000256" key="4">
    <source>
        <dbReference type="ARBA" id="ARBA00023136"/>
    </source>
</evidence>
<keyword evidence="3 5" id="KW-1133">Transmembrane helix</keyword>
<feature type="transmembrane region" description="Helical" evidence="5">
    <location>
        <begin position="218"/>
        <end position="235"/>
    </location>
</feature>
<comment type="caution">
    <text evidence="7">The sequence shown here is derived from an EMBL/GenBank/DDBJ whole genome shotgun (WGS) entry which is preliminary data.</text>
</comment>
<sequence>MYKFKINHFRSKNENSVEGIKKPSIYFFVDLFVNMQKSNSINITGQTTSSIYQWTFNLAETIGVHDKTAHILSATFLIIVSFIFLLFLDYFLRFFFNSIVTRFIKKSKTNWDDKLFQNKVQIHLSRFILIAIAQQFLPNIFIGFPSFIDVLTKLLGILMIFAIYGVANALLKTARDILRSSKGFVDKPVDSYIQVLQIFLIFVVGTLIVSVITGNSPWSFLVSLGAASAILMLVFKDTILGFVASIQVSANDSVRVGDWIEMPKYGVDGDILQINLNNVRVQNWDKTIVTIPTYTLLSDSFKNYRGMQESGGRRIKRSIYIKISTIRYLSDEEIQELKKIVLLTPFIEKREREIKEYNTKNKIDPKVLVNGRRMTNIGLFRAYIKAYAIQNPDIHQELTLLVRQLAPNEYGLPLELYMFTKGTQWSFFEDTMSDIFDHLFAAIKSFDLEVFELPASDDVRMHLNQKHVPSISKPQNIR</sequence>
<feature type="transmembrane region" description="Helical" evidence="5">
    <location>
        <begin position="192"/>
        <end position="212"/>
    </location>
</feature>
<evidence type="ECO:0000259" key="6">
    <source>
        <dbReference type="Pfam" id="PF00924"/>
    </source>
</evidence>
<evidence type="ECO:0000256" key="2">
    <source>
        <dbReference type="ARBA" id="ARBA00022692"/>
    </source>
</evidence>
<organism evidence="7 8">
    <name type="scientific">Sphingobacterium kitahiroshimense</name>
    <dbReference type="NCBI Taxonomy" id="470446"/>
    <lineage>
        <taxon>Bacteria</taxon>
        <taxon>Pseudomonadati</taxon>
        <taxon>Bacteroidota</taxon>
        <taxon>Sphingobacteriia</taxon>
        <taxon>Sphingobacteriales</taxon>
        <taxon>Sphingobacteriaceae</taxon>
        <taxon>Sphingobacterium</taxon>
    </lineage>
</organism>
<keyword evidence="2 5" id="KW-0812">Transmembrane</keyword>
<evidence type="ECO:0000256" key="3">
    <source>
        <dbReference type="ARBA" id="ARBA00022989"/>
    </source>
</evidence>
<reference evidence="7 8" key="1">
    <citation type="submission" date="2024-04" db="EMBL/GenBank/DDBJ databases">
        <title>WGS of bacteria from Torrens River.</title>
        <authorList>
            <person name="Wyrsch E.R."/>
            <person name="Drigo B."/>
        </authorList>
    </citation>
    <scope>NUCLEOTIDE SEQUENCE [LARGE SCALE GENOMIC DNA]</scope>
    <source>
        <strain evidence="7 8">TWI391</strain>
    </source>
</reference>
<comment type="subcellular location">
    <subcellularLocation>
        <location evidence="1">Membrane</location>
    </subcellularLocation>
</comment>
<dbReference type="PANTHER" id="PTHR30414:SF0">
    <property type="entry name" value="MINICONDUCTANCE MECHANOSENSITIVE CHANNEL YBDG"/>
    <property type="match status" value="1"/>
</dbReference>
<feature type="transmembrane region" description="Helical" evidence="5">
    <location>
        <begin position="127"/>
        <end position="148"/>
    </location>
</feature>
<feature type="transmembrane region" description="Helical" evidence="5">
    <location>
        <begin position="71"/>
        <end position="96"/>
    </location>
</feature>
<keyword evidence="4 5" id="KW-0472">Membrane</keyword>
<feature type="domain" description="Mechanosensitive ion channel MscS" evidence="6">
    <location>
        <begin position="237"/>
        <end position="305"/>
    </location>
</feature>
<evidence type="ECO:0000256" key="1">
    <source>
        <dbReference type="ARBA" id="ARBA00004370"/>
    </source>
</evidence>
<dbReference type="SUPFAM" id="SSF50182">
    <property type="entry name" value="Sm-like ribonucleoproteins"/>
    <property type="match status" value="1"/>
</dbReference>
<dbReference type="InterPro" id="IPR023408">
    <property type="entry name" value="MscS_beta-dom_sf"/>
</dbReference>
<dbReference type="InterPro" id="IPR010920">
    <property type="entry name" value="LSM_dom_sf"/>
</dbReference>
<evidence type="ECO:0000313" key="8">
    <source>
        <dbReference type="Proteomes" id="UP001409291"/>
    </source>
</evidence>
<gene>
    <name evidence="7" type="ORF">ABE541_22965</name>
</gene>
<dbReference type="RefSeq" id="WP_346583025.1">
    <property type="nucleotide sequence ID" value="NZ_JBDJNQ010000014.1"/>
</dbReference>
<accession>A0ABV0BZS7</accession>
<dbReference type="Gene3D" id="2.30.30.60">
    <property type="match status" value="1"/>
</dbReference>
<evidence type="ECO:0000256" key="5">
    <source>
        <dbReference type="SAM" id="Phobius"/>
    </source>
</evidence>
<name>A0ABV0BZS7_9SPHI</name>
<dbReference type="InterPro" id="IPR030192">
    <property type="entry name" value="YbdG"/>
</dbReference>